<evidence type="ECO:0000256" key="4">
    <source>
        <dbReference type="ARBA" id="ARBA00022840"/>
    </source>
</evidence>
<proteinExistence type="predicted"/>
<gene>
    <name evidence="8" type="ORF">ENF32_04540</name>
</gene>
<dbReference type="InterPro" id="IPR027417">
    <property type="entry name" value="P-loop_NTPase"/>
</dbReference>
<protein>
    <submittedName>
        <fullName evidence="8">DEAD/DEAH box helicase</fullName>
    </submittedName>
</protein>
<dbReference type="InterPro" id="IPR003593">
    <property type="entry name" value="AAA+_ATPase"/>
</dbReference>
<sequence>MIPYENLDSFQKQAIRRLREGSNLIVAAPTGTGKTAIVDHIAWEILERMGTIIFTAPLKALCNQKFREFSALFGGERVGLITGDEVVNDRAPLLVMTTEVLRNMLQEGTLEDPPSLVVYDEIHYLADVDRGAAWEESIVLLPPETQILGLSATAPNAHEVALWIEVIKGRKTEVVRYAKRAVPLKLLGITKETGLQPLKRVLNRVEAYRRDRKKGSIFKPVNHLEVISELQARGMLPALYFLFNRKRVEAFAYELGRYHSFLTNPEKRRVRDYLNALEIPEEARPFFERMRGLLLKGVGFHHAGLMPHIKRAVEVLFEKRLLKVVYCTSTFALGVNMPARTVCFDTVVKYDGHAFRPLTNMEFFQKAGRAGRRGIDDVGYVVVRFDPRDQEEIPVYKERNIEPIESSFKLSYNSVVNLLARSSFMKIEDFLSSSLWSFQHEEDKRRFTRRIEEVKSQIEALPTFLCEYEEELFLKRKEELEETLALKRERLLSLQGKLGGGEGLSPKRLKRLELKRKDLVQSITRLEFQLKGMRLEQCDFCPHRPQCRATERKRRHLNKKLQKLENELRFLSGYLVREFEGKCAVLREMGYLAEDDTFRIGAEILRRLHIEELLVAEMILEGLFDRLAPVEMAALLICVGRDPERNRIKPKVLDKGLRREIEDLVDYLVGLEERHLGGAESGKVNWSFADAGFMWAQGETLSHIVESFEVYEGDLISALRQALDLAKQIKRVYIEVPGFREMKGFEHIAETIDRLERPILREFSI</sequence>
<keyword evidence="5" id="KW-0175">Coiled coil</keyword>
<evidence type="ECO:0000256" key="2">
    <source>
        <dbReference type="ARBA" id="ARBA00022801"/>
    </source>
</evidence>
<dbReference type="Gene3D" id="3.40.50.300">
    <property type="entry name" value="P-loop containing nucleotide triphosphate hydrolases"/>
    <property type="match status" value="2"/>
</dbReference>
<dbReference type="GO" id="GO:0003676">
    <property type="term" value="F:nucleic acid binding"/>
    <property type="evidence" value="ECO:0007669"/>
    <property type="project" value="InterPro"/>
</dbReference>
<dbReference type="Gene3D" id="1.10.3380.30">
    <property type="match status" value="1"/>
</dbReference>
<evidence type="ECO:0000256" key="3">
    <source>
        <dbReference type="ARBA" id="ARBA00022806"/>
    </source>
</evidence>
<dbReference type="EMBL" id="DQWS01000170">
    <property type="protein sequence ID" value="HDD53315.1"/>
    <property type="molecule type" value="Genomic_DNA"/>
</dbReference>
<feature type="domain" description="Helicase C-terminal" evidence="7">
    <location>
        <begin position="222"/>
        <end position="419"/>
    </location>
</feature>
<evidence type="ECO:0000256" key="5">
    <source>
        <dbReference type="SAM" id="Coils"/>
    </source>
</evidence>
<dbReference type="PANTHER" id="PTHR12131:SF1">
    <property type="entry name" value="ATP-DEPENDENT RNA HELICASE SUPV3L1, MITOCHONDRIAL-RELATED"/>
    <property type="match status" value="1"/>
</dbReference>
<name>A0A7C0Y651_9BACT</name>
<dbReference type="GO" id="GO:0055087">
    <property type="term" value="C:Ski complex"/>
    <property type="evidence" value="ECO:0007669"/>
    <property type="project" value="TreeGrafter"/>
</dbReference>
<dbReference type="PROSITE" id="PS51194">
    <property type="entry name" value="HELICASE_CTER"/>
    <property type="match status" value="1"/>
</dbReference>
<dbReference type="Proteomes" id="UP000885690">
    <property type="component" value="Unassembled WGS sequence"/>
</dbReference>
<dbReference type="AlphaFoldDB" id="A0A7C0Y651"/>
<feature type="domain" description="Helicase ATP-binding" evidence="6">
    <location>
        <begin position="15"/>
        <end position="172"/>
    </location>
</feature>
<dbReference type="SMART" id="SM01142">
    <property type="entry name" value="DSHCT"/>
    <property type="match status" value="1"/>
</dbReference>
<dbReference type="GO" id="GO:0005524">
    <property type="term" value="F:ATP binding"/>
    <property type="evidence" value="ECO:0007669"/>
    <property type="project" value="UniProtKB-KW"/>
</dbReference>
<keyword evidence="3 8" id="KW-0347">Helicase</keyword>
<dbReference type="PANTHER" id="PTHR12131">
    <property type="entry name" value="ATP-DEPENDENT RNA AND DNA HELICASE"/>
    <property type="match status" value="1"/>
</dbReference>
<dbReference type="SMART" id="SM00382">
    <property type="entry name" value="AAA"/>
    <property type="match status" value="1"/>
</dbReference>
<dbReference type="InterPro" id="IPR014001">
    <property type="entry name" value="Helicase_ATP-bd"/>
</dbReference>
<dbReference type="Pfam" id="PF08148">
    <property type="entry name" value="DSHCT"/>
    <property type="match status" value="1"/>
</dbReference>
<keyword evidence="1" id="KW-0547">Nucleotide-binding</keyword>
<dbReference type="InterPro" id="IPR001650">
    <property type="entry name" value="Helicase_C-like"/>
</dbReference>
<dbReference type="InterPro" id="IPR012961">
    <property type="entry name" value="Ski2/MTR4_C"/>
</dbReference>
<evidence type="ECO:0000259" key="6">
    <source>
        <dbReference type="PROSITE" id="PS51192"/>
    </source>
</evidence>
<comment type="caution">
    <text evidence="8">The sequence shown here is derived from an EMBL/GenBank/DDBJ whole genome shotgun (WGS) entry which is preliminary data.</text>
</comment>
<keyword evidence="2" id="KW-0378">Hydrolase</keyword>
<evidence type="ECO:0000259" key="7">
    <source>
        <dbReference type="PROSITE" id="PS51194"/>
    </source>
</evidence>
<dbReference type="GO" id="GO:0016787">
    <property type="term" value="F:hydrolase activity"/>
    <property type="evidence" value="ECO:0007669"/>
    <property type="project" value="UniProtKB-KW"/>
</dbReference>
<evidence type="ECO:0000256" key="1">
    <source>
        <dbReference type="ARBA" id="ARBA00022741"/>
    </source>
</evidence>
<dbReference type="Pfam" id="PF00270">
    <property type="entry name" value="DEAD"/>
    <property type="match status" value="1"/>
</dbReference>
<keyword evidence="4" id="KW-0067">ATP-binding</keyword>
<dbReference type="SMART" id="SM00490">
    <property type="entry name" value="HELICc"/>
    <property type="match status" value="1"/>
</dbReference>
<dbReference type="InterPro" id="IPR011545">
    <property type="entry name" value="DEAD/DEAH_box_helicase_dom"/>
</dbReference>
<organism evidence="8">
    <name type="scientific">Thermosulfidibacter takaii</name>
    <dbReference type="NCBI Taxonomy" id="412593"/>
    <lineage>
        <taxon>Bacteria</taxon>
        <taxon>Pseudomonadati</taxon>
        <taxon>Thermosulfidibacterota</taxon>
        <taxon>Thermosulfidibacteria</taxon>
        <taxon>Thermosulfidibacterales</taxon>
        <taxon>Thermosulfidibacteraceae</taxon>
    </lineage>
</organism>
<dbReference type="GO" id="GO:0004386">
    <property type="term" value="F:helicase activity"/>
    <property type="evidence" value="ECO:0007669"/>
    <property type="project" value="UniProtKB-KW"/>
</dbReference>
<evidence type="ECO:0000313" key="8">
    <source>
        <dbReference type="EMBL" id="HDD53315.1"/>
    </source>
</evidence>
<dbReference type="PROSITE" id="PS51192">
    <property type="entry name" value="HELICASE_ATP_BIND_1"/>
    <property type="match status" value="1"/>
</dbReference>
<dbReference type="CDD" id="cd18795">
    <property type="entry name" value="SF2_C_Ski2"/>
    <property type="match status" value="1"/>
</dbReference>
<dbReference type="InterPro" id="IPR050699">
    <property type="entry name" value="RNA-DNA_Helicase"/>
</dbReference>
<feature type="coiled-coil region" evidence="5">
    <location>
        <begin position="477"/>
        <end position="574"/>
    </location>
</feature>
<dbReference type="GO" id="GO:0070478">
    <property type="term" value="P:nuclear-transcribed mRNA catabolic process, 3'-5' exonucleolytic nonsense-mediated decay"/>
    <property type="evidence" value="ECO:0007669"/>
    <property type="project" value="TreeGrafter"/>
</dbReference>
<accession>A0A7C0Y651</accession>
<dbReference type="SMART" id="SM00487">
    <property type="entry name" value="DEXDc"/>
    <property type="match status" value="1"/>
</dbReference>
<dbReference type="SUPFAM" id="SSF52540">
    <property type="entry name" value="P-loop containing nucleoside triphosphate hydrolases"/>
    <property type="match status" value="1"/>
</dbReference>
<reference evidence="8" key="1">
    <citation type="journal article" date="2020" name="mSystems">
        <title>Genome- and Community-Level Interaction Insights into Carbon Utilization and Element Cycling Functions of Hydrothermarchaeota in Hydrothermal Sediment.</title>
        <authorList>
            <person name="Zhou Z."/>
            <person name="Liu Y."/>
            <person name="Xu W."/>
            <person name="Pan J."/>
            <person name="Luo Z.H."/>
            <person name="Li M."/>
        </authorList>
    </citation>
    <scope>NUCLEOTIDE SEQUENCE [LARGE SCALE GENOMIC DNA]</scope>
    <source>
        <strain evidence="8">HyVt-115</strain>
    </source>
</reference>